<dbReference type="RefSeq" id="XP_001832436.1">
    <property type="nucleotide sequence ID" value="XM_001832384.1"/>
</dbReference>
<feature type="compositionally biased region" description="Acidic residues" evidence="4">
    <location>
        <begin position="50"/>
        <end position="64"/>
    </location>
</feature>
<name>A8NC92_COPC7</name>
<evidence type="ECO:0000313" key="6">
    <source>
        <dbReference type="Proteomes" id="UP000001861"/>
    </source>
</evidence>
<dbReference type="OMA" id="TMKRKFP"/>
<evidence type="ECO:0000256" key="3">
    <source>
        <dbReference type="ARBA" id="ARBA00013566"/>
    </source>
</evidence>
<dbReference type="STRING" id="240176.A8NC92"/>
<dbReference type="PANTHER" id="PTHR13475">
    <property type="entry name" value="NEUGRIN"/>
    <property type="match status" value="1"/>
</dbReference>
<sequence length="212" mass="24269">MASLLRSFVESRGICLRSRLSTLYAASNPRRFIGTSTSTTGGTAPKSLFDDDDTPIDLSEDEDLVNGARPGTPPLHARKPPSTSTPAEWRAHREAIKKRYPNGWAPTHKISREAMHSLRQLNKLDPEKFTTQVLAEKFSISPEAVRRILKSKWEPSKERKDKMVERERRIRKEKIMEKVEKEIMAAEPWLRPDLGEEGKKGKRPKRDRLTLT</sequence>
<dbReference type="InParanoid" id="A8NC92"/>
<dbReference type="OrthoDB" id="5578174at2759"/>
<dbReference type="PANTHER" id="PTHR13475:SF3">
    <property type="entry name" value="NEUGRIN"/>
    <property type="match status" value="1"/>
</dbReference>
<dbReference type="EMBL" id="AACS02000009">
    <property type="protein sequence ID" value="EAU89365.1"/>
    <property type="molecule type" value="Genomic_DNA"/>
</dbReference>
<organism evidence="5 6">
    <name type="scientific">Coprinopsis cinerea (strain Okayama-7 / 130 / ATCC MYA-4618 / FGSC 9003)</name>
    <name type="common">Inky cap fungus</name>
    <name type="synonym">Hormographiella aspergillata</name>
    <dbReference type="NCBI Taxonomy" id="240176"/>
    <lineage>
        <taxon>Eukaryota</taxon>
        <taxon>Fungi</taxon>
        <taxon>Dikarya</taxon>
        <taxon>Basidiomycota</taxon>
        <taxon>Agaricomycotina</taxon>
        <taxon>Agaricomycetes</taxon>
        <taxon>Agaricomycetidae</taxon>
        <taxon>Agaricales</taxon>
        <taxon>Agaricineae</taxon>
        <taxon>Psathyrellaceae</taxon>
        <taxon>Coprinopsis</taxon>
    </lineage>
</organism>
<dbReference type="eggNOG" id="ENOG502S7IA">
    <property type="taxonomic scope" value="Eukaryota"/>
</dbReference>
<feature type="region of interest" description="Disordered" evidence="4">
    <location>
        <begin position="32"/>
        <end position="87"/>
    </location>
</feature>
<reference evidence="5 6" key="1">
    <citation type="journal article" date="2010" name="Proc. Natl. Acad. Sci. U.S.A.">
        <title>Insights into evolution of multicellular fungi from the assembled chromosomes of the mushroom Coprinopsis cinerea (Coprinus cinereus).</title>
        <authorList>
            <person name="Stajich J.E."/>
            <person name="Wilke S.K."/>
            <person name="Ahren D."/>
            <person name="Au C.H."/>
            <person name="Birren B.W."/>
            <person name="Borodovsky M."/>
            <person name="Burns C."/>
            <person name="Canback B."/>
            <person name="Casselton L.A."/>
            <person name="Cheng C.K."/>
            <person name="Deng J."/>
            <person name="Dietrich F.S."/>
            <person name="Fargo D.C."/>
            <person name="Farman M.L."/>
            <person name="Gathman A.C."/>
            <person name="Goldberg J."/>
            <person name="Guigo R."/>
            <person name="Hoegger P.J."/>
            <person name="Hooker J.B."/>
            <person name="Huggins A."/>
            <person name="James T.Y."/>
            <person name="Kamada T."/>
            <person name="Kilaru S."/>
            <person name="Kodira C."/>
            <person name="Kues U."/>
            <person name="Kupfer D."/>
            <person name="Kwan H.S."/>
            <person name="Lomsadze A."/>
            <person name="Li W."/>
            <person name="Lilly W.W."/>
            <person name="Ma L.J."/>
            <person name="Mackey A.J."/>
            <person name="Manning G."/>
            <person name="Martin F."/>
            <person name="Muraguchi H."/>
            <person name="Natvig D.O."/>
            <person name="Palmerini H."/>
            <person name="Ramesh M.A."/>
            <person name="Rehmeyer C.J."/>
            <person name="Roe B.A."/>
            <person name="Shenoy N."/>
            <person name="Stanke M."/>
            <person name="Ter-Hovhannisyan V."/>
            <person name="Tunlid A."/>
            <person name="Velagapudi R."/>
            <person name="Vision T.J."/>
            <person name="Zeng Q."/>
            <person name="Zolan M.E."/>
            <person name="Pukkila P.J."/>
        </authorList>
    </citation>
    <scope>NUCLEOTIDE SEQUENCE [LARGE SCALE GENOMIC DNA]</scope>
    <source>
        <strain evidence="6">Okayama-7 / 130 / ATCC MYA-4618 / FGSC 9003</strain>
    </source>
</reference>
<feature type="compositionally biased region" description="Low complexity" evidence="4">
    <location>
        <begin position="34"/>
        <end position="43"/>
    </location>
</feature>
<proteinExistence type="inferred from homology"/>
<dbReference type="GeneID" id="6008923"/>
<evidence type="ECO:0000256" key="4">
    <source>
        <dbReference type="SAM" id="MobiDB-lite"/>
    </source>
</evidence>
<keyword evidence="6" id="KW-1185">Reference proteome</keyword>
<protein>
    <recommendedName>
        <fullName evidence="3">Required for respiratory growth protein 9, mitochondrial</fullName>
    </recommendedName>
</protein>
<comment type="similarity">
    <text evidence="2">Belongs to the RRG9 family.</text>
</comment>
<dbReference type="VEuPathDB" id="FungiDB:CC1G_11061"/>
<gene>
    <name evidence="5" type="ORF">CC1G_11061</name>
</gene>
<dbReference type="Pfam" id="PF06413">
    <property type="entry name" value="Neugrin"/>
    <property type="match status" value="1"/>
</dbReference>
<evidence type="ECO:0000256" key="1">
    <source>
        <dbReference type="ARBA" id="ARBA00003548"/>
    </source>
</evidence>
<dbReference type="GO" id="GO:0005634">
    <property type="term" value="C:nucleus"/>
    <property type="evidence" value="ECO:0007669"/>
    <property type="project" value="TreeGrafter"/>
</dbReference>
<dbReference type="Proteomes" id="UP000001861">
    <property type="component" value="Unassembled WGS sequence"/>
</dbReference>
<dbReference type="KEGG" id="cci:CC1G_11061"/>
<comment type="function">
    <text evidence="1">Required for respiratory activity and maintenance and expression of the mitochondrial genome.</text>
</comment>
<evidence type="ECO:0000256" key="2">
    <source>
        <dbReference type="ARBA" id="ARBA00010895"/>
    </source>
</evidence>
<comment type="caution">
    <text evidence="5">The sequence shown here is derived from an EMBL/GenBank/DDBJ whole genome shotgun (WGS) entry which is preliminary data.</text>
</comment>
<feature type="region of interest" description="Disordered" evidence="4">
    <location>
        <begin position="188"/>
        <end position="212"/>
    </location>
</feature>
<dbReference type="AlphaFoldDB" id="A8NC92"/>
<dbReference type="InterPro" id="IPR010487">
    <property type="entry name" value="NGRN/Rrg9"/>
</dbReference>
<evidence type="ECO:0000313" key="5">
    <source>
        <dbReference type="EMBL" id="EAU89365.1"/>
    </source>
</evidence>
<accession>A8NC92</accession>